<sequence>MNSLILMNYLDQQAKGNGKLQNLLAQTAQCLMRKEEQCKLEKELLQESLIHTMDVYELETIMKQLKLQYQQQCASQEQMLTVYKHSVEFCVQVQNIDWNSQLDCKLELLQLRCQNEMRELSEEYEEEKERRKMLEQRPIGVYV</sequence>
<organism evidence="2">
    <name type="scientific">Zeugodacus cucurbitae</name>
    <name type="common">Melon fruit fly</name>
    <name type="synonym">Bactrocera cucurbitae</name>
    <dbReference type="NCBI Taxonomy" id="28588"/>
    <lineage>
        <taxon>Eukaryota</taxon>
        <taxon>Metazoa</taxon>
        <taxon>Ecdysozoa</taxon>
        <taxon>Arthropoda</taxon>
        <taxon>Hexapoda</taxon>
        <taxon>Insecta</taxon>
        <taxon>Pterygota</taxon>
        <taxon>Neoptera</taxon>
        <taxon>Endopterygota</taxon>
        <taxon>Diptera</taxon>
        <taxon>Brachycera</taxon>
        <taxon>Muscomorpha</taxon>
        <taxon>Tephritoidea</taxon>
        <taxon>Tephritidae</taxon>
        <taxon>Zeugodacus</taxon>
        <taxon>Zeugodacus</taxon>
    </lineage>
</organism>
<proteinExistence type="predicted"/>
<protein>
    <submittedName>
        <fullName evidence="2">Cortactin-binding protein 2</fullName>
    </submittedName>
</protein>
<gene>
    <name evidence="2" type="primary">CTTNBP2_1</name>
    <name evidence="2" type="ORF">g.2444</name>
</gene>
<evidence type="ECO:0000313" key="2">
    <source>
        <dbReference type="EMBL" id="JAC97834.1"/>
    </source>
</evidence>
<evidence type="ECO:0000256" key="1">
    <source>
        <dbReference type="SAM" id="Coils"/>
    </source>
</evidence>
<name>A0A0A1WH80_ZEUCU</name>
<reference evidence="2" key="2">
    <citation type="journal article" date="2015" name="Gigascience">
        <title>Reconstructing a comprehensive transcriptome assembly of a white-pupal translocated strain of the pest fruit fly Bactrocera cucurbitae.</title>
        <authorList>
            <person name="Sim S.B."/>
            <person name="Calla B."/>
            <person name="Hall B."/>
            <person name="DeRego T."/>
            <person name="Geib S.M."/>
        </authorList>
    </citation>
    <scope>NUCLEOTIDE SEQUENCE</scope>
</reference>
<accession>A0A0A1WH80</accession>
<dbReference type="EMBL" id="GBXI01016457">
    <property type="protein sequence ID" value="JAC97834.1"/>
    <property type="molecule type" value="Transcribed_RNA"/>
</dbReference>
<reference evidence="2" key="1">
    <citation type="submission" date="2014-11" db="EMBL/GenBank/DDBJ databases">
        <authorList>
            <person name="Geib S."/>
        </authorList>
    </citation>
    <scope>NUCLEOTIDE SEQUENCE</scope>
</reference>
<keyword evidence="1" id="KW-0175">Coiled coil</keyword>
<dbReference type="AlphaFoldDB" id="A0A0A1WH80"/>
<feature type="coiled-coil region" evidence="1">
    <location>
        <begin position="99"/>
        <end position="137"/>
    </location>
</feature>